<evidence type="ECO:0000313" key="2">
    <source>
        <dbReference type="Proteomes" id="UP001642483"/>
    </source>
</evidence>
<sequence>MDWDKFCRRVLKHGGPVIGYVYLGTDERMLAEKNRRWSHLKLSVFEVSTISGLNGSNLQLRDEEYKLVESRDSVVTYESPTKSLAYGKTSKYMLVVCSDADPNKEMLNIQCQKAVKYGLERLNAMEV</sequence>
<reference evidence="1 2" key="1">
    <citation type="submission" date="2024-02" db="EMBL/GenBank/DDBJ databases">
        <authorList>
            <person name="Daric V."/>
            <person name="Darras S."/>
        </authorList>
    </citation>
    <scope>NUCLEOTIDE SEQUENCE [LARGE SCALE GENOMIC DNA]</scope>
</reference>
<accession>A0ABP0GJD1</accession>
<dbReference type="EMBL" id="CAWYQH010000125">
    <property type="protein sequence ID" value="CAK8691853.1"/>
    <property type="molecule type" value="Genomic_DNA"/>
</dbReference>
<evidence type="ECO:0008006" key="3">
    <source>
        <dbReference type="Google" id="ProtNLM"/>
    </source>
</evidence>
<dbReference type="Proteomes" id="UP001642483">
    <property type="component" value="Unassembled WGS sequence"/>
</dbReference>
<keyword evidence="2" id="KW-1185">Reference proteome</keyword>
<gene>
    <name evidence="1" type="ORF">CVLEPA_LOCUS24602</name>
</gene>
<comment type="caution">
    <text evidence="1">The sequence shown here is derived from an EMBL/GenBank/DDBJ whole genome shotgun (WGS) entry which is preliminary data.</text>
</comment>
<name>A0ABP0GJD1_CLALP</name>
<protein>
    <recommendedName>
        <fullName evidence="3">Profilin</fullName>
    </recommendedName>
</protein>
<proteinExistence type="predicted"/>
<evidence type="ECO:0000313" key="1">
    <source>
        <dbReference type="EMBL" id="CAK8691853.1"/>
    </source>
</evidence>
<organism evidence="1 2">
    <name type="scientific">Clavelina lepadiformis</name>
    <name type="common">Light-bulb sea squirt</name>
    <name type="synonym">Ascidia lepadiformis</name>
    <dbReference type="NCBI Taxonomy" id="159417"/>
    <lineage>
        <taxon>Eukaryota</taxon>
        <taxon>Metazoa</taxon>
        <taxon>Chordata</taxon>
        <taxon>Tunicata</taxon>
        <taxon>Ascidiacea</taxon>
        <taxon>Aplousobranchia</taxon>
        <taxon>Clavelinidae</taxon>
        <taxon>Clavelina</taxon>
    </lineage>
</organism>